<keyword evidence="3" id="KW-1185">Reference proteome</keyword>
<evidence type="ECO:0000256" key="1">
    <source>
        <dbReference type="SAM" id="MobiDB-lite"/>
    </source>
</evidence>
<evidence type="ECO:0008006" key="4">
    <source>
        <dbReference type="Google" id="ProtNLM"/>
    </source>
</evidence>
<dbReference type="InterPro" id="IPR039601">
    <property type="entry name" value="Rrn5"/>
</dbReference>
<dbReference type="InterPro" id="IPR001005">
    <property type="entry name" value="SANT/Myb"/>
</dbReference>
<feature type="region of interest" description="Disordered" evidence="1">
    <location>
        <begin position="320"/>
        <end position="382"/>
    </location>
</feature>
<feature type="non-terminal residue" evidence="2">
    <location>
        <position position="1"/>
    </location>
</feature>
<accession>A0AAN6X4U8</accession>
<reference evidence="2" key="2">
    <citation type="submission" date="2023-05" db="EMBL/GenBank/DDBJ databases">
        <authorList>
            <consortium name="Lawrence Berkeley National Laboratory"/>
            <person name="Steindorff A."/>
            <person name="Hensen N."/>
            <person name="Bonometti L."/>
            <person name="Westerberg I."/>
            <person name="Brannstrom I.O."/>
            <person name="Guillou S."/>
            <person name="Cros-Aarteil S."/>
            <person name="Calhoun S."/>
            <person name="Haridas S."/>
            <person name="Kuo A."/>
            <person name="Mondo S."/>
            <person name="Pangilinan J."/>
            <person name="Riley R."/>
            <person name="Labutti K."/>
            <person name="Andreopoulos B."/>
            <person name="Lipzen A."/>
            <person name="Chen C."/>
            <person name="Yanf M."/>
            <person name="Daum C."/>
            <person name="Ng V."/>
            <person name="Clum A."/>
            <person name="Ohm R."/>
            <person name="Martin F."/>
            <person name="Silar P."/>
            <person name="Natvig D."/>
            <person name="Lalanne C."/>
            <person name="Gautier V."/>
            <person name="Ament-Velasquez S.L."/>
            <person name="Kruys A."/>
            <person name="Hutchinson M.I."/>
            <person name="Powell A.J."/>
            <person name="Barry K."/>
            <person name="Miller A.N."/>
            <person name="Grigoriev I.V."/>
            <person name="Debuchy R."/>
            <person name="Gladieux P."/>
            <person name="Thoren M.H."/>
            <person name="Johannesson H."/>
        </authorList>
    </citation>
    <scope>NUCLEOTIDE SEQUENCE</scope>
    <source>
        <strain evidence="2">PSN309</strain>
    </source>
</reference>
<reference evidence="2" key="1">
    <citation type="journal article" date="2023" name="Mol. Phylogenet. Evol.">
        <title>Genome-scale phylogeny and comparative genomics of the fungal order Sordariales.</title>
        <authorList>
            <person name="Hensen N."/>
            <person name="Bonometti L."/>
            <person name="Westerberg I."/>
            <person name="Brannstrom I.O."/>
            <person name="Guillou S."/>
            <person name="Cros-Aarteil S."/>
            <person name="Calhoun S."/>
            <person name="Haridas S."/>
            <person name="Kuo A."/>
            <person name="Mondo S."/>
            <person name="Pangilinan J."/>
            <person name="Riley R."/>
            <person name="LaButti K."/>
            <person name="Andreopoulos B."/>
            <person name="Lipzen A."/>
            <person name="Chen C."/>
            <person name="Yan M."/>
            <person name="Daum C."/>
            <person name="Ng V."/>
            <person name="Clum A."/>
            <person name="Steindorff A."/>
            <person name="Ohm R.A."/>
            <person name="Martin F."/>
            <person name="Silar P."/>
            <person name="Natvig D.O."/>
            <person name="Lalanne C."/>
            <person name="Gautier V."/>
            <person name="Ament-Velasquez S.L."/>
            <person name="Kruys A."/>
            <person name="Hutchinson M.I."/>
            <person name="Powell A.J."/>
            <person name="Barry K."/>
            <person name="Miller A.N."/>
            <person name="Grigoriev I.V."/>
            <person name="Debuchy R."/>
            <person name="Gladieux P."/>
            <person name="Hiltunen Thoren M."/>
            <person name="Johannesson H."/>
        </authorList>
    </citation>
    <scope>NUCLEOTIDE SEQUENCE</scope>
    <source>
        <strain evidence="2">PSN309</strain>
    </source>
</reference>
<dbReference type="GO" id="GO:0000182">
    <property type="term" value="F:rDNA binding"/>
    <property type="evidence" value="ECO:0007669"/>
    <property type="project" value="TreeGrafter"/>
</dbReference>
<dbReference type="EMBL" id="MU864350">
    <property type="protein sequence ID" value="KAK4193904.1"/>
    <property type="molecule type" value="Genomic_DNA"/>
</dbReference>
<proteinExistence type="predicted"/>
<evidence type="ECO:0000313" key="3">
    <source>
        <dbReference type="Proteomes" id="UP001302126"/>
    </source>
</evidence>
<protein>
    <recommendedName>
        <fullName evidence="4">Myb-like domain-containing protein</fullName>
    </recommendedName>
</protein>
<dbReference type="CDD" id="cd00167">
    <property type="entry name" value="SANT"/>
    <property type="match status" value="1"/>
</dbReference>
<dbReference type="PANTHER" id="PTHR28079">
    <property type="entry name" value="RNA POLYMERASE I-SPECIFIC TRANSCRIPTION INITIATION FACTOR RRN5"/>
    <property type="match status" value="1"/>
</dbReference>
<dbReference type="PANTHER" id="PTHR28079:SF1">
    <property type="entry name" value="RNA POLYMERASE I-SPECIFIC TRANSCRIPTION INITIATION FACTOR RRN5"/>
    <property type="match status" value="1"/>
</dbReference>
<gene>
    <name evidence="2" type="ORF">QBC35DRAFT_366252</name>
</gene>
<dbReference type="GO" id="GO:0042790">
    <property type="term" value="P:nucleolar large rRNA transcription by RNA polymerase I"/>
    <property type="evidence" value="ECO:0007669"/>
    <property type="project" value="InterPro"/>
</dbReference>
<dbReference type="GO" id="GO:0006361">
    <property type="term" value="P:transcription initiation at RNA polymerase I promoter"/>
    <property type="evidence" value="ECO:0007669"/>
    <property type="project" value="TreeGrafter"/>
</dbReference>
<organism evidence="2 3">
    <name type="scientific">Podospora australis</name>
    <dbReference type="NCBI Taxonomy" id="1536484"/>
    <lineage>
        <taxon>Eukaryota</taxon>
        <taxon>Fungi</taxon>
        <taxon>Dikarya</taxon>
        <taxon>Ascomycota</taxon>
        <taxon>Pezizomycotina</taxon>
        <taxon>Sordariomycetes</taxon>
        <taxon>Sordariomycetidae</taxon>
        <taxon>Sordariales</taxon>
        <taxon>Podosporaceae</taxon>
        <taxon>Podospora</taxon>
    </lineage>
</organism>
<feature type="non-terminal residue" evidence="2">
    <location>
        <position position="498"/>
    </location>
</feature>
<comment type="caution">
    <text evidence="2">The sequence shown here is derived from an EMBL/GenBank/DDBJ whole genome shotgun (WGS) entry which is preliminary data.</text>
</comment>
<sequence>PDLPIKRQKGLFNPSYLSLLNDDIKDAVDRFVPEPPEYASTLLPSQHGLTDWSVAEKTLLYEALSRLGVDNPAGIAERIGTKSEFEVTDYLSLLQSQDHHQKFLINVTIPDIPAAIELSPALCNALEEAADDVAAQQDEYEEDVEKTRWGDEHWLITSLNRKEIEAAKPQGMLSLDLFSTRMWLRLSERVFMNSAVDEFNWNSMIESLEENPGIRATALEDFYSIAVSVTRRLVAASLYVAESRIKTQVKAYAGLKDSIRYEDVRAAALSIGLKRNSQNFWARCPRRIRLNVYDYDQQFRPEEPMDFDDVEKALGTEIDSEDEDMDPGLFHDNDNASIDLDQRGGGGSESELTVCIDEEEPSSEKKSRRNNAMGSNPAERRAVTREANELMFRSALEYPITRTARDVLRKRIRLEISHEEYADKLDARASYVEEERLWDMLGKTPPVELAKVEVPDNPPKSKKTVDELVRGFSRNPAGYGGGWREKLEVVPSRWEMDY</sequence>
<evidence type="ECO:0000313" key="2">
    <source>
        <dbReference type="EMBL" id="KAK4193904.1"/>
    </source>
</evidence>
<dbReference type="Proteomes" id="UP001302126">
    <property type="component" value="Unassembled WGS sequence"/>
</dbReference>
<dbReference type="GO" id="GO:0000500">
    <property type="term" value="C:RNA polymerase I upstream activating factor complex"/>
    <property type="evidence" value="ECO:0007669"/>
    <property type="project" value="InterPro"/>
</dbReference>
<dbReference type="AlphaFoldDB" id="A0AAN6X4U8"/>
<dbReference type="GO" id="GO:0001181">
    <property type="term" value="F:RNA polymerase I general transcription initiation factor activity"/>
    <property type="evidence" value="ECO:0007669"/>
    <property type="project" value="TreeGrafter"/>
</dbReference>
<name>A0AAN6X4U8_9PEZI</name>